<evidence type="ECO:0000256" key="2">
    <source>
        <dbReference type="ARBA" id="ARBA00022692"/>
    </source>
</evidence>
<dbReference type="Proteomes" id="UP001152797">
    <property type="component" value="Unassembled WGS sequence"/>
</dbReference>
<feature type="transmembrane region" description="Helical" evidence="5">
    <location>
        <begin position="151"/>
        <end position="169"/>
    </location>
</feature>
<feature type="transmembrane region" description="Helical" evidence="5">
    <location>
        <begin position="175"/>
        <end position="196"/>
    </location>
</feature>
<dbReference type="InterPro" id="IPR050186">
    <property type="entry name" value="TPT_transporter"/>
</dbReference>
<evidence type="ECO:0000313" key="7">
    <source>
        <dbReference type="EMBL" id="CAL1172725.1"/>
    </source>
</evidence>
<name>A0A9P1GQV3_9DINO</name>
<comment type="caution">
    <text evidence="6">The sequence shown here is derived from an EMBL/GenBank/DDBJ whole genome shotgun (WGS) entry which is preliminary data.</text>
</comment>
<dbReference type="EMBL" id="CAMXCT010006744">
    <property type="protein sequence ID" value="CAI4019350.1"/>
    <property type="molecule type" value="Genomic_DNA"/>
</dbReference>
<dbReference type="OrthoDB" id="10489032at2759"/>
<reference evidence="6" key="1">
    <citation type="submission" date="2022-10" db="EMBL/GenBank/DDBJ databases">
        <authorList>
            <person name="Chen Y."/>
            <person name="Dougan E. K."/>
            <person name="Chan C."/>
            <person name="Rhodes N."/>
            <person name="Thang M."/>
        </authorList>
    </citation>
    <scope>NUCLEOTIDE SEQUENCE</scope>
</reference>
<sequence>MANLGPFWTALLETVILKAPLNPRTLFSLLIGVLGSTLYAMGDANSDLEGLFWVGSNALLVAFTSVSEKYVVRNVDQAALGFSLYRNAVAIPLLWILMTVGMENFGGALEAFSKASSFCWSVFAASTVFSAAAGLFIFTLQGRVSATTTQIASLCYKLATTVLSLVVFPQARKDLGWMAVLGYSLSTLSVALYVFLPALPAKRVATKNAGQSPRIKP</sequence>
<accession>A0A9P1GQV3</accession>
<keyword evidence="4 5" id="KW-0472">Membrane</keyword>
<keyword evidence="2 5" id="KW-0812">Transmembrane</keyword>
<dbReference type="GO" id="GO:0016020">
    <property type="term" value="C:membrane"/>
    <property type="evidence" value="ECO:0007669"/>
    <property type="project" value="UniProtKB-SubCell"/>
</dbReference>
<reference evidence="7" key="2">
    <citation type="submission" date="2024-04" db="EMBL/GenBank/DDBJ databases">
        <authorList>
            <person name="Chen Y."/>
            <person name="Shah S."/>
            <person name="Dougan E. K."/>
            <person name="Thang M."/>
            <person name="Chan C."/>
        </authorList>
    </citation>
    <scope>NUCLEOTIDE SEQUENCE [LARGE SCALE GENOMIC DNA]</scope>
</reference>
<dbReference type="PANTHER" id="PTHR11132">
    <property type="entry name" value="SOLUTE CARRIER FAMILY 35"/>
    <property type="match status" value="1"/>
</dbReference>
<keyword evidence="9" id="KW-1185">Reference proteome</keyword>
<protein>
    <submittedName>
        <fullName evidence="8">GDP-mannose transporter GONST4</fullName>
    </submittedName>
</protein>
<feature type="transmembrane region" description="Helical" evidence="5">
    <location>
        <begin position="48"/>
        <end position="66"/>
    </location>
</feature>
<evidence type="ECO:0000256" key="1">
    <source>
        <dbReference type="ARBA" id="ARBA00004141"/>
    </source>
</evidence>
<proteinExistence type="predicted"/>
<evidence type="ECO:0000313" key="6">
    <source>
        <dbReference type="EMBL" id="CAI4019350.1"/>
    </source>
</evidence>
<evidence type="ECO:0000313" key="8">
    <source>
        <dbReference type="EMBL" id="CAL4806662.1"/>
    </source>
</evidence>
<organism evidence="6">
    <name type="scientific">Cladocopium goreaui</name>
    <dbReference type="NCBI Taxonomy" id="2562237"/>
    <lineage>
        <taxon>Eukaryota</taxon>
        <taxon>Sar</taxon>
        <taxon>Alveolata</taxon>
        <taxon>Dinophyceae</taxon>
        <taxon>Suessiales</taxon>
        <taxon>Symbiodiniaceae</taxon>
        <taxon>Cladocopium</taxon>
    </lineage>
</organism>
<dbReference type="AlphaFoldDB" id="A0A9P1GQV3"/>
<dbReference type="EMBL" id="CAMXCT020006744">
    <property type="protein sequence ID" value="CAL1172725.1"/>
    <property type="molecule type" value="Genomic_DNA"/>
</dbReference>
<evidence type="ECO:0000256" key="4">
    <source>
        <dbReference type="ARBA" id="ARBA00023136"/>
    </source>
</evidence>
<comment type="subcellular location">
    <subcellularLocation>
        <location evidence="1">Membrane</location>
        <topology evidence="1">Multi-pass membrane protein</topology>
    </subcellularLocation>
</comment>
<evidence type="ECO:0000256" key="3">
    <source>
        <dbReference type="ARBA" id="ARBA00022989"/>
    </source>
</evidence>
<feature type="transmembrane region" description="Helical" evidence="5">
    <location>
        <begin position="118"/>
        <end position="139"/>
    </location>
</feature>
<evidence type="ECO:0000256" key="5">
    <source>
        <dbReference type="SAM" id="Phobius"/>
    </source>
</evidence>
<feature type="transmembrane region" description="Helical" evidence="5">
    <location>
        <begin position="25"/>
        <end position="42"/>
    </location>
</feature>
<evidence type="ECO:0000313" key="9">
    <source>
        <dbReference type="Proteomes" id="UP001152797"/>
    </source>
</evidence>
<dbReference type="EMBL" id="CAMXCT030006744">
    <property type="protein sequence ID" value="CAL4806662.1"/>
    <property type="molecule type" value="Genomic_DNA"/>
</dbReference>
<keyword evidence="3 5" id="KW-1133">Transmembrane helix</keyword>
<gene>
    <name evidence="6" type="ORF">C1SCF055_LOCUS43855</name>
</gene>
<feature type="transmembrane region" description="Helical" evidence="5">
    <location>
        <begin position="78"/>
        <end position="98"/>
    </location>
</feature>